<dbReference type="InterPro" id="IPR036271">
    <property type="entry name" value="Tet_transcr_reg_TetR-rel_C_sf"/>
</dbReference>
<dbReference type="SUPFAM" id="SSF48498">
    <property type="entry name" value="Tetracyclin repressor-like, C-terminal domain"/>
    <property type="match status" value="1"/>
</dbReference>
<protein>
    <submittedName>
        <fullName evidence="6">TetR family transcriptional regulator</fullName>
    </submittedName>
</protein>
<proteinExistence type="predicted"/>
<dbReference type="InterPro" id="IPR009057">
    <property type="entry name" value="Homeodomain-like_sf"/>
</dbReference>
<keyword evidence="2 4" id="KW-0238">DNA-binding</keyword>
<organism evidence="6 7">
    <name type="scientific">Virgibacillus kekensis</name>
    <dbReference type="NCBI Taxonomy" id="202261"/>
    <lineage>
        <taxon>Bacteria</taxon>
        <taxon>Bacillati</taxon>
        <taxon>Bacillota</taxon>
        <taxon>Bacilli</taxon>
        <taxon>Bacillales</taxon>
        <taxon>Bacillaceae</taxon>
        <taxon>Virgibacillus</taxon>
    </lineage>
</organism>
<gene>
    <name evidence="6" type="ORF">ACFO3D_16495</name>
</gene>
<keyword evidence="3" id="KW-0804">Transcription</keyword>
<dbReference type="PANTHER" id="PTHR30055">
    <property type="entry name" value="HTH-TYPE TRANSCRIPTIONAL REGULATOR RUTR"/>
    <property type="match status" value="1"/>
</dbReference>
<dbReference type="InterPro" id="IPR050109">
    <property type="entry name" value="HTH-type_TetR-like_transc_reg"/>
</dbReference>
<dbReference type="EMBL" id="JBHSFU010000011">
    <property type="protein sequence ID" value="MFC4559785.1"/>
    <property type="molecule type" value="Genomic_DNA"/>
</dbReference>
<feature type="domain" description="HTH tetR-type" evidence="5">
    <location>
        <begin position="5"/>
        <end position="65"/>
    </location>
</feature>
<name>A0ABV9DP46_9BACI</name>
<dbReference type="PRINTS" id="PR00455">
    <property type="entry name" value="HTHTETR"/>
</dbReference>
<keyword evidence="7" id="KW-1185">Reference proteome</keyword>
<keyword evidence="1" id="KW-0805">Transcription regulation</keyword>
<comment type="caution">
    <text evidence="6">The sequence shown here is derived from an EMBL/GenBank/DDBJ whole genome shotgun (WGS) entry which is preliminary data.</text>
</comment>
<dbReference type="Pfam" id="PF17937">
    <property type="entry name" value="TetR_C_28"/>
    <property type="match status" value="1"/>
</dbReference>
<dbReference type="PROSITE" id="PS50977">
    <property type="entry name" value="HTH_TETR_2"/>
    <property type="match status" value="1"/>
</dbReference>
<dbReference type="Proteomes" id="UP001595989">
    <property type="component" value="Unassembled WGS sequence"/>
</dbReference>
<evidence type="ECO:0000259" key="5">
    <source>
        <dbReference type="PROSITE" id="PS50977"/>
    </source>
</evidence>
<dbReference type="InterPro" id="IPR041479">
    <property type="entry name" value="TetR_CgmR_C"/>
</dbReference>
<feature type="DNA-binding region" description="H-T-H motif" evidence="4">
    <location>
        <begin position="28"/>
        <end position="47"/>
    </location>
</feature>
<evidence type="ECO:0000256" key="1">
    <source>
        <dbReference type="ARBA" id="ARBA00023015"/>
    </source>
</evidence>
<accession>A0ABV9DP46</accession>
<sequence>MGNKNSRRQELLTAASDIVQIEGVERLTLERVADKAGVSKGGLLYHFPTKEALIKGMVEELTNRYMDELQDLVDADEDSHGRWSRAYVKATTKELNDGLQMSEGLLAAMFTNPELLKNWRKHYNQWQENIENDNDDPVYPTIARLAMDGLWFAELFGLAPLKKELKEKVLAEVLSWTKET</sequence>
<dbReference type="Pfam" id="PF00440">
    <property type="entry name" value="TetR_N"/>
    <property type="match status" value="1"/>
</dbReference>
<dbReference type="PANTHER" id="PTHR30055:SF234">
    <property type="entry name" value="HTH-TYPE TRANSCRIPTIONAL REGULATOR BETI"/>
    <property type="match status" value="1"/>
</dbReference>
<reference evidence="7" key="1">
    <citation type="journal article" date="2019" name="Int. J. Syst. Evol. Microbiol.">
        <title>The Global Catalogue of Microorganisms (GCM) 10K type strain sequencing project: providing services to taxonomists for standard genome sequencing and annotation.</title>
        <authorList>
            <consortium name="The Broad Institute Genomics Platform"/>
            <consortium name="The Broad Institute Genome Sequencing Center for Infectious Disease"/>
            <person name="Wu L."/>
            <person name="Ma J."/>
        </authorList>
    </citation>
    <scope>NUCLEOTIDE SEQUENCE [LARGE SCALE GENOMIC DNA]</scope>
    <source>
        <strain evidence="7">CGMCC 4.7426</strain>
    </source>
</reference>
<evidence type="ECO:0000256" key="3">
    <source>
        <dbReference type="ARBA" id="ARBA00023163"/>
    </source>
</evidence>
<dbReference type="RefSeq" id="WP_390298638.1">
    <property type="nucleotide sequence ID" value="NZ_JBHSFU010000011.1"/>
</dbReference>
<evidence type="ECO:0000313" key="7">
    <source>
        <dbReference type="Proteomes" id="UP001595989"/>
    </source>
</evidence>
<evidence type="ECO:0000313" key="6">
    <source>
        <dbReference type="EMBL" id="MFC4559785.1"/>
    </source>
</evidence>
<evidence type="ECO:0000256" key="2">
    <source>
        <dbReference type="ARBA" id="ARBA00023125"/>
    </source>
</evidence>
<evidence type="ECO:0000256" key="4">
    <source>
        <dbReference type="PROSITE-ProRule" id="PRU00335"/>
    </source>
</evidence>
<dbReference type="InterPro" id="IPR001647">
    <property type="entry name" value="HTH_TetR"/>
</dbReference>
<dbReference type="Gene3D" id="1.10.357.10">
    <property type="entry name" value="Tetracycline Repressor, domain 2"/>
    <property type="match status" value="1"/>
</dbReference>
<dbReference type="SUPFAM" id="SSF46689">
    <property type="entry name" value="Homeodomain-like"/>
    <property type="match status" value="1"/>
</dbReference>